<protein>
    <submittedName>
        <fullName evidence="3">DNA-directed RNA polymerase II subunit rpb1</fullName>
    </submittedName>
</protein>
<evidence type="ECO:0000256" key="1">
    <source>
        <dbReference type="SAM" id="MobiDB-lite"/>
    </source>
</evidence>
<keyword evidence="3" id="KW-0804">Transcription</keyword>
<proteinExistence type="predicted"/>
<comment type="caution">
    <text evidence="3">The sequence shown here is derived from an EMBL/GenBank/DDBJ whole genome shotgun (WGS) entry which is preliminary data.</text>
</comment>
<evidence type="ECO:0000313" key="3">
    <source>
        <dbReference type="EMBL" id="PSK58603.1"/>
    </source>
</evidence>
<dbReference type="Proteomes" id="UP000243723">
    <property type="component" value="Unassembled WGS sequence"/>
</dbReference>
<dbReference type="GO" id="GO:0000428">
    <property type="term" value="C:DNA-directed RNA polymerase complex"/>
    <property type="evidence" value="ECO:0007669"/>
    <property type="project" value="UniProtKB-KW"/>
</dbReference>
<feature type="transmembrane region" description="Helical" evidence="2">
    <location>
        <begin position="67"/>
        <end position="85"/>
    </location>
</feature>
<keyword evidence="3" id="KW-0240">DNA-directed RNA polymerase</keyword>
<evidence type="ECO:0000313" key="4">
    <source>
        <dbReference type="Proteomes" id="UP000243723"/>
    </source>
</evidence>
<reference evidence="3 4" key="1">
    <citation type="submission" date="2017-05" db="EMBL/GenBank/DDBJ databases">
        <title>Draft genome sequence of Elsinoe australis.</title>
        <authorList>
            <person name="Cheng Q."/>
        </authorList>
    </citation>
    <scope>NUCLEOTIDE SEQUENCE [LARGE SCALE GENOMIC DNA]</scope>
    <source>
        <strain evidence="3 4">NL1</strain>
    </source>
</reference>
<keyword evidence="4" id="KW-1185">Reference proteome</keyword>
<name>A0A2P8ADQ3_9PEZI</name>
<feature type="compositionally biased region" description="Low complexity" evidence="1">
    <location>
        <begin position="141"/>
        <end position="155"/>
    </location>
</feature>
<keyword evidence="2" id="KW-0812">Transmembrane</keyword>
<organism evidence="3 4">
    <name type="scientific">Elsinoe australis</name>
    <dbReference type="NCBI Taxonomy" id="40998"/>
    <lineage>
        <taxon>Eukaryota</taxon>
        <taxon>Fungi</taxon>
        <taxon>Dikarya</taxon>
        <taxon>Ascomycota</taxon>
        <taxon>Pezizomycotina</taxon>
        <taxon>Dothideomycetes</taxon>
        <taxon>Dothideomycetidae</taxon>
        <taxon>Myriangiales</taxon>
        <taxon>Elsinoaceae</taxon>
        <taxon>Elsinoe</taxon>
    </lineage>
</organism>
<feature type="transmembrane region" description="Helical" evidence="2">
    <location>
        <begin position="36"/>
        <end position="60"/>
    </location>
</feature>
<evidence type="ECO:0000256" key="2">
    <source>
        <dbReference type="SAM" id="Phobius"/>
    </source>
</evidence>
<gene>
    <name evidence="3" type="ORF">B9Z65_6618</name>
</gene>
<sequence length="212" mass="23887">MFHVTSATFATAAPTTVVTGFTTDTPQACTTLAHLYAYLLIYLLAYLFAYLFSYLFAILLACSFAYLYAYLFAYHFAYLFAYLFACLSTHLSACHPAYLLAISLIHEHSTIAPPQKALTNPSQDPVMSFLDLTTLRTTHLPLLSPSPHHQPLISPTKGRYAPRTPPFSPQRGTTSSRTSPRLRRLTPLPPPRPASRLLLRHWILDPDCERRR</sequence>
<dbReference type="EMBL" id="NHZQ01000016">
    <property type="protein sequence ID" value="PSK58603.1"/>
    <property type="molecule type" value="Genomic_DNA"/>
</dbReference>
<feature type="region of interest" description="Disordered" evidence="1">
    <location>
        <begin position="141"/>
        <end position="192"/>
    </location>
</feature>
<accession>A0A2P8ADQ3</accession>
<dbReference type="AlphaFoldDB" id="A0A2P8ADQ3"/>
<keyword evidence="2" id="KW-0472">Membrane</keyword>
<keyword evidence="2" id="KW-1133">Transmembrane helix</keyword>